<evidence type="ECO:0000313" key="3">
    <source>
        <dbReference type="Proteomes" id="UP000237916"/>
    </source>
</evidence>
<gene>
    <name evidence="2" type="ORF">VEHSUH05_04805</name>
</gene>
<name>A0A2S7ZAS1_9FIRM</name>
<dbReference type="OrthoDB" id="1632182at2"/>
<feature type="region of interest" description="Disordered" evidence="1">
    <location>
        <begin position="292"/>
        <end position="427"/>
    </location>
</feature>
<comment type="caution">
    <text evidence="2">The sequence shown here is derived from an EMBL/GenBank/DDBJ whole genome shotgun (WGS) entry which is preliminary data.</text>
</comment>
<dbReference type="Proteomes" id="UP000237916">
    <property type="component" value="Unassembled WGS sequence"/>
</dbReference>
<feature type="region of interest" description="Disordered" evidence="1">
    <location>
        <begin position="210"/>
        <end position="229"/>
    </location>
</feature>
<dbReference type="EMBL" id="PPDB01000003">
    <property type="protein sequence ID" value="PQL20388.1"/>
    <property type="molecule type" value="Genomic_DNA"/>
</dbReference>
<dbReference type="AlphaFoldDB" id="A0A2S7ZAS1"/>
<dbReference type="RefSeq" id="WP_105090886.1">
    <property type="nucleotide sequence ID" value="NZ_PPDB01000003.1"/>
</dbReference>
<feature type="compositionally biased region" description="Acidic residues" evidence="1">
    <location>
        <begin position="217"/>
        <end position="227"/>
    </location>
</feature>
<evidence type="ECO:0000256" key="1">
    <source>
        <dbReference type="SAM" id="MobiDB-lite"/>
    </source>
</evidence>
<feature type="compositionally biased region" description="Basic and acidic residues" evidence="1">
    <location>
        <begin position="337"/>
        <end position="346"/>
    </location>
</feature>
<evidence type="ECO:0000313" key="2">
    <source>
        <dbReference type="EMBL" id="PQL20388.1"/>
    </source>
</evidence>
<protein>
    <submittedName>
        <fullName evidence="2">Transcriptional regulator</fullName>
    </submittedName>
</protein>
<sequence length="427" mass="48802">MELITTTLIERIRKALIKRYDRDQQIQQMIEEIGTEEGLNETELAIVYQAYLEVKERVYYTSTLVDLWNQIDEVQNRMALLHTYESLEQDLFGDVVGHVYDDGTVGHGIGKGVDNRHDAYAMEEVQLEDVPLQHDTTVGVNHIKLNELHAMGGLFTGAGESIEKNADMDDLDEASIEHMHAEPLQGVESLETKHVHDSADAFKEKQSFLSEHKQSNFDDEDNIDTFDADGSYDGKRDFKKTDSEEESDDDVSIDPFTAVNALLFGKSDMDRKKGQKKLEKLIKKQLKRVDKEWVRINGTDGKSKKSTDKKDKDKKAKKDKDKKNKKDKKDKLKKSKDKKDKKDKSKKDKSKKSKDETFTFKDDTSKSKDKKSKDGKAKSKGDKDRFKNAKKSKDDKAKSDYKSLGLSDKKIDLFNKKSQKAGKGEKK</sequence>
<accession>A0A2S7ZAS1</accession>
<reference evidence="2 3" key="1">
    <citation type="submission" date="2018-01" db="EMBL/GenBank/DDBJ databases">
        <title>Draft genome sequences of clinical isolates and type strains of oral Veillonella including Veillonella infantum sp., nov.</title>
        <authorList>
            <person name="Mashima I."/>
            <person name="Liao Y.-C."/>
            <person name="Sabharwal A."/>
            <person name="Haase E.M."/>
            <person name="Nakazawa F."/>
            <person name="Scannapieco F.A."/>
        </authorList>
    </citation>
    <scope>NUCLEOTIDE SEQUENCE [LARGE SCALE GENOMIC DNA]</scope>
    <source>
        <strain evidence="2 3">JCM 15641</strain>
    </source>
</reference>
<dbReference type="STRING" id="1298594.GCA_001312465_01908"/>
<proteinExistence type="predicted"/>
<feature type="compositionally biased region" description="Basic and acidic residues" evidence="1">
    <location>
        <begin position="301"/>
        <end position="330"/>
    </location>
</feature>
<keyword evidence="3" id="KW-1185">Reference proteome</keyword>
<organism evidence="2 3">
    <name type="scientific">Veillonella denticariosi JCM 15641</name>
    <dbReference type="NCBI Taxonomy" id="1298594"/>
    <lineage>
        <taxon>Bacteria</taxon>
        <taxon>Bacillati</taxon>
        <taxon>Bacillota</taxon>
        <taxon>Negativicutes</taxon>
        <taxon>Veillonellales</taxon>
        <taxon>Veillonellaceae</taxon>
        <taxon>Veillonella</taxon>
    </lineage>
</organism>
<feature type="compositionally biased region" description="Basic and acidic residues" evidence="1">
    <location>
        <begin position="353"/>
        <end position="415"/>
    </location>
</feature>